<accession>A0A5N6NCW3</accession>
<sequence length="182" mass="20284">MHIIPSTSNPEGAVSKLMVKGYVVDRISSLLCVIQIKINLRDWRKNLTMQMTQNQSYKTVLVLICVIEQRNSHGEDERVRNRDPFEVLVNLIKKKAIFEQSNGRLRAVATRVSESVTELVPLDGAEDGIGNFLGSICSQVTSFGNLEVASEKARNVMTIGSSVADNEEEFVKNANCCVLEKR</sequence>
<evidence type="ECO:0000313" key="2">
    <source>
        <dbReference type="Proteomes" id="UP000326396"/>
    </source>
</evidence>
<dbReference type="AlphaFoldDB" id="A0A5N6NCW3"/>
<gene>
    <name evidence="1" type="ORF">E3N88_22399</name>
</gene>
<proteinExistence type="predicted"/>
<reference evidence="1 2" key="1">
    <citation type="submission" date="2019-05" db="EMBL/GenBank/DDBJ databases">
        <title>Mikania micrantha, genome provides insights into the molecular mechanism of rapid growth.</title>
        <authorList>
            <person name="Liu B."/>
        </authorList>
    </citation>
    <scope>NUCLEOTIDE SEQUENCE [LARGE SCALE GENOMIC DNA]</scope>
    <source>
        <strain evidence="1">NLD-2019</strain>
        <tissue evidence="1">Leaf</tissue>
    </source>
</reference>
<name>A0A5N6NCW3_9ASTR</name>
<dbReference type="EMBL" id="SZYD01000012">
    <property type="protein sequence ID" value="KAD4584798.1"/>
    <property type="molecule type" value="Genomic_DNA"/>
</dbReference>
<organism evidence="1 2">
    <name type="scientific">Mikania micrantha</name>
    <name type="common">bitter vine</name>
    <dbReference type="NCBI Taxonomy" id="192012"/>
    <lineage>
        <taxon>Eukaryota</taxon>
        <taxon>Viridiplantae</taxon>
        <taxon>Streptophyta</taxon>
        <taxon>Embryophyta</taxon>
        <taxon>Tracheophyta</taxon>
        <taxon>Spermatophyta</taxon>
        <taxon>Magnoliopsida</taxon>
        <taxon>eudicotyledons</taxon>
        <taxon>Gunneridae</taxon>
        <taxon>Pentapetalae</taxon>
        <taxon>asterids</taxon>
        <taxon>campanulids</taxon>
        <taxon>Asterales</taxon>
        <taxon>Asteraceae</taxon>
        <taxon>Asteroideae</taxon>
        <taxon>Heliantheae alliance</taxon>
        <taxon>Eupatorieae</taxon>
        <taxon>Mikania</taxon>
    </lineage>
</organism>
<dbReference type="OrthoDB" id="1643462at2759"/>
<dbReference type="Proteomes" id="UP000326396">
    <property type="component" value="Linkage Group LG2"/>
</dbReference>
<keyword evidence="2" id="KW-1185">Reference proteome</keyword>
<comment type="caution">
    <text evidence="1">The sequence shown here is derived from an EMBL/GenBank/DDBJ whole genome shotgun (WGS) entry which is preliminary data.</text>
</comment>
<evidence type="ECO:0000313" key="1">
    <source>
        <dbReference type="EMBL" id="KAD4584798.1"/>
    </source>
</evidence>
<protein>
    <submittedName>
        <fullName evidence="1">Uncharacterized protein</fullName>
    </submittedName>
</protein>